<evidence type="ECO:0000313" key="2">
    <source>
        <dbReference type="Proteomes" id="UP000018004"/>
    </source>
</evidence>
<protein>
    <submittedName>
        <fullName evidence="1">Uncharacterized protein</fullName>
    </submittedName>
</protein>
<reference evidence="1 2" key="1">
    <citation type="submission" date="2013-08" db="EMBL/GenBank/DDBJ databases">
        <title>Flavobacterium limnosediminis JC2902 genome sequencing.</title>
        <authorList>
            <person name="Lee K."/>
            <person name="Yi H."/>
            <person name="Park S."/>
            <person name="Chun J."/>
        </authorList>
    </citation>
    <scope>NUCLEOTIDE SEQUENCE [LARGE SCALE GENOMIC DNA]</scope>
    <source>
        <strain evidence="1 2">JC2902</strain>
    </source>
</reference>
<sequence length="39" mass="4698">MFFNKIILRPELCFSFITELFKELQSLTTQDNLISFIKK</sequence>
<keyword evidence="2" id="KW-1185">Reference proteome</keyword>
<evidence type="ECO:0000313" key="1">
    <source>
        <dbReference type="EMBL" id="ESU28852.1"/>
    </source>
</evidence>
<proteinExistence type="predicted"/>
<organism evidence="1 2">
    <name type="scientific">Flavobacterium limnosediminis JC2902</name>
    <dbReference type="NCBI Taxonomy" id="1341181"/>
    <lineage>
        <taxon>Bacteria</taxon>
        <taxon>Pseudomonadati</taxon>
        <taxon>Bacteroidota</taxon>
        <taxon>Flavobacteriia</taxon>
        <taxon>Flavobacteriales</taxon>
        <taxon>Flavobacteriaceae</taxon>
        <taxon>Flavobacterium</taxon>
    </lineage>
</organism>
<gene>
    <name evidence="1" type="ORF">FLJC2902T_14490</name>
</gene>
<name>V6SRN9_9FLAO</name>
<dbReference type="Proteomes" id="UP000018004">
    <property type="component" value="Unassembled WGS sequence"/>
</dbReference>
<comment type="caution">
    <text evidence="1">The sequence shown here is derived from an EMBL/GenBank/DDBJ whole genome shotgun (WGS) entry which is preliminary data.</text>
</comment>
<accession>V6SRN9</accession>
<dbReference type="PATRIC" id="fig|1341181.4.peg.1427"/>
<dbReference type="AlphaFoldDB" id="V6SRN9"/>
<dbReference type="EMBL" id="AVGG01000005">
    <property type="protein sequence ID" value="ESU28852.1"/>
    <property type="molecule type" value="Genomic_DNA"/>
</dbReference>